<comment type="pathway">
    <text evidence="1 7">Amino-acid biosynthesis; L-proline biosynthesis; L-glutamate 5-semialdehyde from L-glutamate: step 2/2.</text>
</comment>
<dbReference type="Proteomes" id="UP001224682">
    <property type="component" value="Unassembled WGS sequence"/>
</dbReference>
<dbReference type="Gene3D" id="3.40.605.10">
    <property type="entry name" value="Aldehyde Dehydrogenase, Chain A, domain 1"/>
    <property type="match status" value="1"/>
</dbReference>
<dbReference type="NCBIfam" id="TIGR00407">
    <property type="entry name" value="proA"/>
    <property type="match status" value="1"/>
</dbReference>
<dbReference type="GO" id="GO:0004350">
    <property type="term" value="F:glutamate-5-semialdehyde dehydrogenase activity"/>
    <property type="evidence" value="ECO:0007669"/>
    <property type="project" value="UniProtKB-EC"/>
</dbReference>
<dbReference type="EC" id="1.2.1.41" evidence="7"/>
<evidence type="ECO:0000256" key="3">
    <source>
        <dbReference type="ARBA" id="ARBA00022650"/>
    </source>
</evidence>
<evidence type="ECO:0000256" key="8">
    <source>
        <dbReference type="SAM" id="MobiDB-lite"/>
    </source>
</evidence>
<keyword evidence="3 7" id="KW-0641">Proline biosynthesis</keyword>
<comment type="similarity">
    <text evidence="7">Belongs to the gamma-glutamyl phosphate reductase family.</text>
</comment>
<dbReference type="PANTHER" id="PTHR11063:SF8">
    <property type="entry name" value="DELTA-1-PYRROLINE-5-CARBOXYLATE SYNTHASE"/>
    <property type="match status" value="1"/>
</dbReference>
<organism evidence="10 11">
    <name type="scientific">Ancylobacter polymorphus</name>
    <dbReference type="NCBI Taxonomy" id="223390"/>
    <lineage>
        <taxon>Bacteria</taxon>
        <taxon>Pseudomonadati</taxon>
        <taxon>Pseudomonadota</taxon>
        <taxon>Alphaproteobacteria</taxon>
        <taxon>Hyphomicrobiales</taxon>
        <taxon>Xanthobacteraceae</taxon>
        <taxon>Ancylobacter</taxon>
    </lineage>
</organism>
<dbReference type="PIRSF" id="PIRSF000151">
    <property type="entry name" value="GPR"/>
    <property type="match status" value="1"/>
</dbReference>
<accession>A0ABU0BEU0</accession>
<comment type="function">
    <text evidence="7">Catalyzes the NADPH-dependent reduction of L-glutamate 5-phosphate into L-glutamate 5-semialdehyde and phosphate. The product spontaneously undergoes cyclization to form 1-pyrroline-5-carboxylate.</text>
</comment>
<comment type="caution">
    <text evidence="10">The sequence shown here is derived from an EMBL/GenBank/DDBJ whole genome shotgun (WGS) entry which is preliminary data.</text>
</comment>
<dbReference type="InterPro" id="IPR016163">
    <property type="entry name" value="Ald_DH_C"/>
</dbReference>
<dbReference type="InterPro" id="IPR015590">
    <property type="entry name" value="Aldehyde_DH_dom"/>
</dbReference>
<name>A0ABU0BEU0_9HYPH</name>
<dbReference type="InterPro" id="IPR016161">
    <property type="entry name" value="Ald_DH/histidinol_DH"/>
</dbReference>
<evidence type="ECO:0000256" key="4">
    <source>
        <dbReference type="ARBA" id="ARBA00022857"/>
    </source>
</evidence>
<dbReference type="InterPro" id="IPR012134">
    <property type="entry name" value="Glu-5-SA_DH"/>
</dbReference>
<dbReference type="PANTHER" id="PTHR11063">
    <property type="entry name" value="GLUTAMATE SEMIALDEHYDE DEHYDROGENASE"/>
    <property type="match status" value="1"/>
</dbReference>
<evidence type="ECO:0000256" key="7">
    <source>
        <dbReference type="HAMAP-Rule" id="MF_00412"/>
    </source>
</evidence>
<keyword evidence="4 7" id="KW-0521">NADP</keyword>
<dbReference type="CDD" id="cd07079">
    <property type="entry name" value="ALDH_F18-19_ProA-GPR"/>
    <property type="match status" value="1"/>
</dbReference>
<evidence type="ECO:0000256" key="5">
    <source>
        <dbReference type="ARBA" id="ARBA00023002"/>
    </source>
</evidence>
<feature type="domain" description="Aldehyde dehydrogenase" evidence="9">
    <location>
        <begin position="39"/>
        <end position="307"/>
    </location>
</feature>
<evidence type="ECO:0000313" key="11">
    <source>
        <dbReference type="Proteomes" id="UP001224682"/>
    </source>
</evidence>
<proteinExistence type="inferred from homology"/>
<keyword evidence="11" id="KW-1185">Reference proteome</keyword>
<dbReference type="InterPro" id="IPR000965">
    <property type="entry name" value="GPR_dom"/>
</dbReference>
<keyword evidence="5 7" id="KW-0560">Oxidoreductase</keyword>
<evidence type="ECO:0000313" key="10">
    <source>
        <dbReference type="EMBL" id="MDQ0304336.1"/>
    </source>
</evidence>
<gene>
    <name evidence="7" type="primary">proA</name>
    <name evidence="10" type="ORF">J2S75_003380</name>
</gene>
<dbReference type="SUPFAM" id="SSF53720">
    <property type="entry name" value="ALDH-like"/>
    <property type="match status" value="1"/>
</dbReference>
<evidence type="ECO:0000259" key="9">
    <source>
        <dbReference type="Pfam" id="PF00171"/>
    </source>
</evidence>
<protein>
    <recommendedName>
        <fullName evidence="7">Gamma-glutamyl phosphate reductase</fullName>
        <shortName evidence="7">GPR</shortName>
        <ecNumber evidence="7">1.2.1.41</ecNumber>
    </recommendedName>
    <alternativeName>
        <fullName evidence="7">Glutamate-5-semialdehyde dehydrogenase</fullName>
    </alternativeName>
    <alternativeName>
        <fullName evidence="7">Glutamyl-gamma-semialdehyde dehydrogenase</fullName>
        <shortName evidence="7">GSA dehydrogenase</shortName>
    </alternativeName>
</protein>
<dbReference type="NCBIfam" id="NF001221">
    <property type="entry name" value="PRK00197.1"/>
    <property type="match status" value="1"/>
</dbReference>
<keyword evidence="7" id="KW-0963">Cytoplasm</keyword>
<dbReference type="InterPro" id="IPR020593">
    <property type="entry name" value="G-glutamylP_reductase_CS"/>
</dbReference>
<reference evidence="10 11" key="1">
    <citation type="submission" date="2023-07" db="EMBL/GenBank/DDBJ databases">
        <title>Genomic Encyclopedia of Type Strains, Phase IV (KMG-IV): sequencing the most valuable type-strain genomes for metagenomic binning, comparative biology and taxonomic classification.</title>
        <authorList>
            <person name="Goeker M."/>
        </authorList>
    </citation>
    <scope>NUCLEOTIDE SEQUENCE [LARGE SCALE GENOMIC DNA]</scope>
    <source>
        <strain evidence="10 11">DSM 2457</strain>
    </source>
</reference>
<dbReference type="PROSITE" id="PS01223">
    <property type="entry name" value="PROA"/>
    <property type="match status" value="1"/>
</dbReference>
<evidence type="ECO:0000256" key="1">
    <source>
        <dbReference type="ARBA" id="ARBA00004985"/>
    </source>
</evidence>
<comment type="catalytic activity">
    <reaction evidence="6 7">
        <text>L-glutamate 5-semialdehyde + phosphate + NADP(+) = L-glutamyl 5-phosphate + NADPH + H(+)</text>
        <dbReference type="Rhea" id="RHEA:19541"/>
        <dbReference type="ChEBI" id="CHEBI:15378"/>
        <dbReference type="ChEBI" id="CHEBI:43474"/>
        <dbReference type="ChEBI" id="CHEBI:57783"/>
        <dbReference type="ChEBI" id="CHEBI:58066"/>
        <dbReference type="ChEBI" id="CHEBI:58274"/>
        <dbReference type="ChEBI" id="CHEBI:58349"/>
        <dbReference type="EC" id="1.2.1.41"/>
    </reaction>
</comment>
<dbReference type="Pfam" id="PF00171">
    <property type="entry name" value="Aldedh"/>
    <property type="match status" value="1"/>
</dbReference>
<dbReference type="Gene3D" id="3.40.309.10">
    <property type="entry name" value="Aldehyde Dehydrogenase, Chain A, domain 2"/>
    <property type="match status" value="1"/>
</dbReference>
<keyword evidence="2 7" id="KW-0028">Amino-acid biosynthesis</keyword>
<sequence length="446" mass="46346">MTASSALRPATVSASVAGAPAPRGPEGEDVHAVMAGIGARARAAARTLALAPAAVKEAGLRAAAQAIRDRAPAILAANGEDLAAARAAGMSAALQDRLVLNEARLEAIARAVEEIAALPDPVGQVTESWERPNGLRLERVRTPLGVIGVIYESRPNVTADAGSLCLKAGNAVILRGGSDSFHSSRAIHEALVEGLTSAGLPADAIQLVPTRDRAAVGEMLAGLGGNLDVIVPRGGKSLVARVQAEARVPVFAHLEGLVHVYVDKAADLEKSLAIVKNAKLRRTSVCGAAETLLVDRADASRLLAPLVTMLLDEGCAVRGDEAARAVDPRVTEASDEDWRTEYLDAVISVKLVDGVDEAIDHIETYGSHHTDAILTEDAATAERFLGEVDSAIVVHNASTQFADGGEFGFGGEIGIATGRMHARGPVGAEQLTSFKYRVRGTGQIRP</sequence>
<evidence type="ECO:0000256" key="6">
    <source>
        <dbReference type="ARBA" id="ARBA00049024"/>
    </source>
</evidence>
<feature type="region of interest" description="Disordered" evidence="8">
    <location>
        <begin position="1"/>
        <end position="27"/>
    </location>
</feature>
<dbReference type="EMBL" id="JAUSUI010000007">
    <property type="protein sequence ID" value="MDQ0304336.1"/>
    <property type="molecule type" value="Genomic_DNA"/>
</dbReference>
<evidence type="ECO:0000256" key="2">
    <source>
        <dbReference type="ARBA" id="ARBA00022605"/>
    </source>
</evidence>
<dbReference type="InterPro" id="IPR016162">
    <property type="entry name" value="Ald_DH_N"/>
</dbReference>
<comment type="subcellular location">
    <subcellularLocation>
        <location evidence="7">Cytoplasm</location>
    </subcellularLocation>
</comment>
<dbReference type="HAMAP" id="MF_00412">
    <property type="entry name" value="ProA"/>
    <property type="match status" value="1"/>
</dbReference>